<dbReference type="AlphaFoldDB" id="A0A816MEK4"/>
<sequence length="58" mass="7213">MVISRLIERFDFYFWSEKLSFFIFRGGIKLSLKVLQVSTMVKKLRFWNTLRRSYPEFR</sequence>
<dbReference type="EMBL" id="HG994371">
    <property type="protein sequence ID" value="CAF1983491.1"/>
    <property type="molecule type" value="Genomic_DNA"/>
</dbReference>
<protein>
    <submittedName>
        <fullName evidence="1">(rape) hypothetical protein</fullName>
    </submittedName>
</protein>
<accession>A0A816MEK4</accession>
<reference evidence="1" key="1">
    <citation type="submission" date="2021-01" db="EMBL/GenBank/DDBJ databases">
        <authorList>
            <consortium name="Genoscope - CEA"/>
            <person name="William W."/>
        </authorList>
    </citation>
    <scope>NUCLEOTIDE SEQUENCE</scope>
</reference>
<organism evidence="1">
    <name type="scientific">Brassica napus</name>
    <name type="common">Rape</name>
    <dbReference type="NCBI Taxonomy" id="3708"/>
    <lineage>
        <taxon>Eukaryota</taxon>
        <taxon>Viridiplantae</taxon>
        <taxon>Streptophyta</taxon>
        <taxon>Embryophyta</taxon>
        <taxon>Tracheophyta</taxon>
        <taxon>Spermatophyta</taxon>
        <taxon>Magnoliopsida</taxon>
        <taxon>eudicotyledons</taxon>
        <taxon>Gunneridae</taxon>
        <taxon>Pentapetalae</taxon>
        <taxon>rosids</taxon>
        <taxon>malvids</taxon>
        <taxon>Brassicales</taxon>
        <taxon>Brassicaceae</taxon>
        <taxon>Brassiceae</taxon>
        <taxon>Brassica</taxon>
    </lineage>
</organism>
<dbReference type="Proteomes" id="UP001295469">
    <property type="component" value="Chromosome C07"/>
</dbReference>
<evidence type="ECO:0000313" key="1">
    <source>
        <dbReference type="EMBL" id="CAF1983491.1"/>
    </source>
</evidence>
<name>A0A816MEK4_BRANA</name>
<gene>
    <name evidence="1" type="ORF">DARMORV10_C07P23820.1</name>
</gene>
<proteinExistence type="predicted"/>